<sequence>MITPAPLRAAAMAAALLLAGCGGSSVSVTPATPPAPPVAQVTRVDLLASSERGIESIAYRDGSAYLGLSNTPGAASQVLRTALPLKAGAAWSEMALGACSVGASGTMPPSAPTLRTLGSTLWLFQPWYDGGADAANEHALCALDAAGSFVPRDAALDVCAGGFCTKLSMSELKQAGKVLYSNAGGAPNLLASSDGGASWRAVLGQLDAMMCYHQKFEVIGERVLVGGECPLDMAYLRAYRLRADGLGLASQEPVSLSVPDLENRNIQFIARAGTTQRVFVGVEGGLLRSEDGGNTFKFVIEHPLAGGSAYPYIGAFLALPDKPDTFVVGGFDKASLKPYLAWSADGGARWTDISALLPGYAGTRPEASAAHVTSIGLDPQGRIVVTVNEETSARGRVLLLTLGQP</sequence>
<dbReference type="RefSeq" id="WP_169433992.1">
    <property type="nucleotide sequence ID" value="NZ_CP051685.1"/>
</dbReference>
<dbReference type="KEGG" id="mfy:HH212_02795"/>
<dbReference type="AlphaFoldDB" id="A0A7Z2ZR53"/>
<dbReference type="Proteomes" id="UP000502415">
    <property type="component" value="Chromosome"/>
</dbReference>
<dbReference type="EMBL" id="CP051685">
    <property type="protein sequence ID" value="QJD99095.1"/>
    <property type="molecule type" value="Genomic_DNA"/>
</dbReference>
<evidence type="ECO:0008006" key="4">
    <source>
        <dbReference type="Google" id="ProtNLM"/>
    </source>
</evidence>
<evidence type="ECO:0000313" key="3">
    <source>
        <dbReference type="Proteomes" id="UP000502415"/>
    </source>
</evidence>
<feature type="signal peptide" evidence="1">
    <location>
        <begin position="1"/>
        <end position="26"/>
    </location>
</feature>
<dbReference type="Gene3D" id="2.130.10.10">
    <property type="entry name" value="YVTN repeat-like/Quinoprotein amine dehydrogenase"/>
    <property type="match status" value="1"/>
</dbReference>
<accession>A0A7Z2ZR53</accession>
<dbReference type="SUPFAM" id="SSF110296">
    <property type="entry name" value="Oligoxyloglucan reducing end-specific cellobiohydrolase"/>
    <property type="match status" value="1"/>
</dbReference>
<keyword evidence="3" id="KW-1185">Reference proteome</keyword>
<organism evidence="2 3">
    <name type="scientific">Massilia forsythiae</name>
    <dbReference type="NCBI Taxonomy" id="2728020"/>
    <lineage>
        <taxon>Bacteria</taxon>
        <taxon>Pseudomonadati</taxon>
        <taxon>Pseudomonadota</taxon>
        <taxon>Betaproteobacteria</taxon>
        <taxon>Burkholderiales</taxon>
        <taxon>Oxalobacteraceae</taxon>
        <taxon>Telluria group</taxon>
        <taxon>Massilia</taxon>
    </lineage>
</organism>
<dbReference type="InterPro" id="IPR015943">
    <property type="entry name" value="WD40/YVTN_repeat-like_dom_sf"/>
</dbReference>
<protein>
    <recommendedName>
        <fullName evidence="4">Exo-alpha-sialidase</fullName>
    </recommendedName>
</protein>
<gene>
    <name evidence="2" type="ORF">HH212_02795</name>
</gene>
<evidence type="ECO:0000256" key="1">
    <source>
        <dbReference type="SAM" id="SignalP"/>
    </source>
</evidence>
<name>A0A7Z2ZR53_9BURK</name>
<reference evidence="2 3" key="1">
    <citation type="submission" date="2020-04" db="EMBL/GenBank/DDBJ databases">
        <title>Genome sequencing of novel species.</title>
        <authorList>
            <person name="Heo J."/>
            <person name="Kim S.-J."/>
            <person name="Kim J.-S."/>
            <person name="Hong S.-B."/>
            <person name="Kwon S.-W."/>
        </authorList>
    </citation>
    <scope>NUCLEOTIDE SEQUENCE [LARGE SCALE GENOMIC DNA]</scope>
    <source>
        <strain evidence="2 3">GN2-R2</strain>
    </source>
</reference>
<keyword evidence="1" id="KW-0732">Signal</keyword>
<evidence type="ECO:0000313" key="2">
    <source>
        <dbReference type="EMBL" id="QJD99095.1"/>
    </source>
</evidence>
<feature type="chain" id="PRO_5031470079" description="Exo-alpha-sialidase" evidence="1">
    <location>
        <begin position="27"/>
        <end position="405"/>
    </location>
</feature>
<proteinExistence type="predicted"/>